<organism evidence="1 2">
    <name type="scientific">Xylanibacter ruminicola</name>
    <name type="common">Prevotella ruminicola</name>
    <dbReference type="NCBI Taxonomy" id="839"/>
    <lineage>
        <taxon>Bacteria</taxon>
        <taxon>Pseudomonadati</taxon>
        <taxon>Bacteroidota</taxon>
        <taxon>Bacteroidia</taxon>
        <taxon>Bacteroidales</taxon>
        <taxon>Prevotellaceae</taxon>
        <taxon>Xylanibacter</taxon>
    </lineage>
</organism>
<dbReference type="AlphaFoldDB" id="A0A1M6SHX9"/>
<dbReference type="Proteomes" id="UP000184130">
    <property type="component" value="Unassembled WGS sequence"/>
</dbReference>
<proteinExistence type="predicted"/>
<sequence length="125" mass="14063">MKTLEELKKDLLADGIIDANEVKELEDVLYEDGVIDKDEADFLFDLNDAVTGKANDPSWEDFFIKAITSFVLDDETSPGEIDDDEAQYLYDKIKGDGQVDGTEKALLLNIKSKSKNFPKILEELL</sequence>
<dbReference type="EMBL" id="FRBD01000003">
    <property type="protein sequence ID" value="SHK44270.1"/>
    <property type="molecule type" value="Genomic_DNA"/>
</dbReference>
<evidence type="ECO:0000313" key="1">
    <source>
        <dbReference type="EMBL" id="SHK44270.1"/>
    </source>
</evidence>
<protein>
    <recommendedName>
        <fullName evidence="3">TerB family tellurite resistance protein</fullName>
    </recommendedName>
</protein>
<evidence type="ECO:0000313" key="2">
    <source>
        <dbReference type="Proteomes" id="UP000184130"/>
    </source>
</evidence>
<accession>A0A1M6SHX9</accession>
<reference evidence="1 2" key="1">
    <citation type="submission" date="2016-11" db="EMBL/GenBank/DDBJ databases">
        <authorList>
            <person name="Jaros S."/>
            <person name="Januszkiewicz K."/>
            <person name="Wedrychowicz H."/>
        </authorList>
    </citation>
    <scope>NUCLEOTIDE SEQUENCE [LARGE SCALE GENOMIC DNA]</scope>
    <source>
        <strain evidence="1 2">KHT3</strain>
    </source>
</reference>
<gene>
    <name evidence="1" type="ORF">SAMN05216463_103196</name>
</gene>
<name>A0A1M6SHX9_XYLRU</name>
<dbReference type="OrthoDB" id="7628592at2"/>
<dbReference type="RefSeq" id="WP_073205193.1">
    <property type="nucleotide sequence ID" value="NZ_FRBD01000003.1"/>
</dbReference>
<evidence type="ECO:0008006" key="3">
    <source>
        <dbReference type="Google" id="ProtNLM"/>
    </source>
</evidence>